<comment type="caution">
    <text evidence="1">The sequence shown here is derived from an EMBL/GenBank/DDBJ whole genome shotgun (WGS) entry which is preliminary data.</text>
</comment>
<dbReference type="Proteomes" id="UP000812287">
    <property type="component" value="Unassembled WGS sequence"/>
</dbReference>
<reference evidence="1" key="1">
    <citation type="submission" date="2020-11" db="EMBL/GenBank/DDBJ databases">
        <title>Adaptations for nitrogen fixation in a non-lichenized fungal sporocarp promotes dispersal by wood-feeding termites.</title>
        <authorList>
            <consortium name="DOE Joint Genome Institute"/>
            <person name="Koch R.A."/>
            <person name="Yoon G."/>
            <person name="Arayal U."/>
            <person name="Lail K."/>
            <person name="Amirebrahimi M."/>
            <person name="Labutti K."/>
            <person name="Lipzen A."/>
            <person name="Riley R."/>
            <person name="Barry K."/>
            <person name="Henrissat B."/>
            <person name="Grigoriev I.V."/>
            <person name="Herr J.R."/>
            <person name="Aime M.C."/>
        </authorList>
    </citation>
    <scope>NUCLEOTIDE SEQUENCE</scope>
    <source>
        <strain evidence="1">MCA 3950</strain>
    </source>
</reference>
<keyword evidence="2" id="KW-1185">Reference proteome</keyword>
<sequence length="108" mass="11580">MDTADQSGREGHVHNYSVIAAFLPTSGTTVFFADLAIMAFTSIVVNPLTGTELSYIDSGAPAQSSYITIFAIHGMIFTKGNTKGAVDFSALRRSVNDAIKFRGQRDTT</sequence>
<dbReference type="AlphaFoldDB" id="A0A9P7VQ88"/>
<organism evidence="1 2">
    <name type="scientific">Guyanagaster necrorhizus</name>
    <dbReference type="NCBI Taxonomy" id="856835"/>
    <lineage>
        <taxon>Eukaryota</taxon>
        <taxon>Fungi</taxon>
        <taxon>Dikarya</taxon>
        <taxon>Basidiomycota</taxon>
        <taxon>Agaricomycotina</taxon>
        <taxon>Agaricomycetes</taxon>
        <taxon>Agaricomycetidae</taxon>
        <taxon>Agaricales</taxon>
        <taxon>Marasmiineae</taxon>
        <taxon>Physalacriaceae</taxon>
        <taxon>Guyanagaster</taxon>
    </lineage>
</organism>
<dbReference type="GeneID" id="66101591"/>
<gene>
    <name evidence="1" type="ORF">BT62DRAFT_1077388</name>
</gene>
<dbReference type="RefSeq" id="XP_043038097.1">
    <property type="nucleotide sequence ID" value="XM_043179297.1"/>
</dbReference>
<name>A0A9P7VQ88_9AGAR</name>
<protein>
    <submittedName>
        <fullName evidence="1">Uncharacterized protein</fullName>
    </submittedName>
</protein>
<dbReference type="EMBL" id="MU250539">
    <property type="protein sequence ID" value="KAG7444597.1"/>
    <property type="molecule type" value="Genomic_DNA"/>
</dbReference>
<evidence type="ECO:0000313" key="1">
    <source>
        <dbReference type="EMBL" id="KAG7444597.1"/>
    </source>
</evidence>
<proteinExistence type="predicted"/>
<accession>A0A9P7VQ88</accession>
<evidence type="ECO:0000313" key="2">
    <source>
        <dbReference type="Proteomes" id="UP000812287"/>
    </source>
</evidence>